<protein>
    <submittedName>
        <fullName evidence="1">Uncharacterized protein</fullName>
    </submittedName>
</protein>
<dbReference type="Proteomes" id="UP001479290">
    <property type="component" value="Unassembled WGS sequence"/>
</dbReference>
<feature type="non-terminal residue" evidence="1">
    <location>
        <position position="1"/>
    </location>
</feature>
<evidence type="ECO:0000313" key="1">
    <source>
        <dbReference type="EMBL" id="KAK9976625.1"/>
    </source>
</evidence>
<evidence type="ECO:0000313" key="2">
    <source>
        <dbReference type="Proteomes" id="UP001479290"/>
    </source>
</evidence>
<gene>
    <name evidence="1" type="ORF">ABG768_021830</name>
</gene>
<proteinExistence type="predicted"/>
<reference evidence="1 2" key="1">
    <citation type="submission" date="2024-05" db="EMBL/GenBank/DDBJ databases">
        <title>A high-quality chromosomal-level genome assembly of Topmouth culter (Culter alburnus).</title>
        <authorList>
            <person name="Zhao H."/>
        </authorList>
    </citation>
    <scope>NUCLEOTIDE SEQUENCE [LARGE SCALE GENOMIC DNA]</scope>
    <source>
        <strain evidence="1">CATC2023</strain>
        <tissue evidence="1">Muscle</tissue>
    </source>
</reference>
<feature type="non-terminal residue" evidence="1">
    <location>
        <position position="59"/>
    </location>
</feature>
<sequence length="59" mass="6803">APERVVKNRGKRPWNDQERTAVKRRLAKKIALKMVPGKQDCLMCIAKESPVLSARTWKD</sequence>
<dbReference type="EMBL" id="JAWDJR010000004">
    <property type="protein sequence ID" value="KAK9976625.1"/>
    <property type="molecule type" value="Genomic_DNA"/>
</dbReference>
<accession>A0AAW2AS87</accession>
<organism evidence="1 2">
    <name type="scientific">Culter alburnus</name>
    <name type="common">Topmouth culter</name>
    <dbReference type="NCBI Taxonomy" id="194366"/>
    <lineage>
        <taxon>Eukaryota</taxon>
        <taxon>Metazoa</taxon>
        <taxon>Chordata</taxon>
        <taxon>Craniata</taxon>
        <taxon>Vertebrata</taxon>
        <taxon>Euteleostomi</taxon>
        <taxon>Actinopterygii</taxon>
        <taxon>Neopterygii</taxon>
        <taxon>Teleostei</taxon>
        <taxon>Ostariophysi</taxon>
        <taxon>Cypriniformes</taxon>
        <taxon>Xenocyprididae</taxon>
        <taxon>Xenocypridinae</taxon>
        <taxon>Culter</taxon>
    </lineage>
</organism>
<keyword evidence="2" id="KW-1185">Reference proteome</keyword>
<comment type="caution">
    <text evidence="1">The sequence shown here is derived from an EMBL/GenBank/DDBJ whole genome shotgun (WGS) entry which is preliminary data.</text>
</comment>
<name>A0AAW2AS87_CULAL</name>
<dbReference type="AlphaFoldDB" id="A0AAW2AS87"/>